<protein>
    <submittedName>
        <fullName evidence="2">Uncharacterized protein</fullName>
    </submittedName>
</protein>
<accession>A0AC35GDI7</accession>
<reference evidence="2" key="1">
    <citation type="submission" date="2022-11" db="UniProtKB">
        <authorList>
            <consortium name="WormBaseParasite"/>
        </authorList>
    </citation>
    <scope>IDENTIFICATION</scope>
</reference>
<dbReference type="WBParaSite" id="PS1159_v2.g3908.t1">
    <property type="protein sequence ID" value="PS1159_v2.g3908.t1"/>
    <property type="gene ID" value="PS1159_v2.g3908"/>
</dbReference>
<evidence type="ECO:0000313" key="1">
    <source>
        <dbReference type="Proteomes" id="UP000887580"/>
    </source>
</evidence>
<organism evidence="1 2">
    <name type="scientific">Panagrolaimus sp. PS1159</name>
    <dbReference type="NCBI Taxonomy" id="55785"/>
    <lineage>
        <taxon>Eukaryota</taxon>
        <taxon>Metazoa</taxon>
        <taxon>Ecdysozoa</taxon>
        <taxon>Nematoda</taxon>
        <taxon>Chromadorea</taxon>
        <taxon>Rhabditida</taxon>
        <taxon>Tylenchina</taxon>
        <taxon>Panagrolaimomorpha</taxon>
        <taxon>Panagrolaimoidea</taxon>
        <taxon>Panagrolaimidae</taxon>
        <taxon>Panagrolaimus</taxon>
    </lineage>
</organism>
<proteinExistence type="predicted"/>
<name>A0AC35GDI7_9BILA</name>
<sequence length="240" mass="27497">MSSNPAAASTSETEFKTKTFFTRALMLSKFIQIGINKPKTWLKNGLKFLSNQLMFIAVGICAVIGVASIIIQFRKQEIPLTFFAEYKVEIHGRVQCCTEDHCHNVSRIGIDLLDDNIFYQDSYLDDTITDVNGSFHFLVKSKQLGKMRPYLQVFHVCNTGGISSASYQSYRISWYRIPPHHIVESSDNHPYYIYPLSLNGEGFIESVWSHCPFVDCLKELDEEDERRYLDILHKTGGYAN</sequence>
<evidence type="ECO:0000313" key="2">
    <source>
        <dbReference type="WBParaSite" id="PS1159_v2.g3908.t1"/>
    </source>
</evidence>
<dbReference type="Proteomes" id="UP000887580">
    <property type="component" value="Unplaced"/>
</dbReference>